<dbReference type="EnsemblPlants" id="Pp3c6_10740V3.6">
    <property type="protein sequence ID" value="Pp3c6_10740V3.6"/>
    <property type="gene ID" value="Pp3c6_10740"/>
</dbReference>
<dbReference type="OrthoDB" id="1917523at2759"/>
<proteinExistence type="predicted"/>
<gene>
    <name evidence="4" type="primary">LOC112283402</name>
</gene>
<dbReference type="Gramene" id="Pp3c6_10740V3.7">
    <property type="protein sequence ID" value="Pp3c6_10740V3.7"/>
    <property type="gene ID" value="Pp3c6_10740"/>
</dbReference>
<dbReference type="RefSeq" id="XP_024377788.1">
    <property type="nucleotide sequence ID" value="XM_024522020.2"/>
</dbReference>
<dbReference type="RefSeq" id="XP_024377789.1">
    <property type="nucleotide sequence ID" value="XM_024522021.2"/>
</dbReference>
<dbReference type="KEGG" id="ppp:112283402"/>
<dbReference type="Proteomes" id="UP000006727">
    <property type="component" value="Chromosome 6"/>
</dbReference>
<keyword evidence="2" id="KW-0539">Nucleus</keyword>
<evidence type="ECO:0000256" key="2">
    <source>
        <dbReference type="ARBA" id="ARBA00023242"/>
    </source>
</evidence>
<dbReference type="Gramene" id="Pp3c6_10740V3.5">
    <property type="protein sequence ID" value="Pp3c6_10740V3.5"/>
    <property type="gene ID" value="Pp3c6_10740"/>
</dbReference>
<sequence length="238" mass="25859">MAFGIGTSFNAGEGDEEYTRENTHGENSSDMSSDPEAGEVIRALEPNVSRSGKRTYGVPVEDMLIERRRKNAKLDEQLAILQSILPSSRENNPASKGKGAFPPNAQVGGQTTDIGSTNHVLYEHPQVEVKRVNGRLELCIACVNRPGLLIDILAALDSKSISVMQGSIMCCENVSFRAFSLENIGTDRSTSLTLPNVAPLEMLERDHAATRWPGVPTFGSRRGGSKRAHLPSHPSRSF</sequence>
<protein>
    <recommendedName>
        <fullName evidence="6">ACT domain-containing protein</fullName>
    </recommendedName>
</protein>
<dbReference type="Gramene" id="Pp3c6_10740V3.6">
    <property type="protein sequence ID" value="Pp3c6_10740V3.6"/>
    <property type="gene ID" value="Pp3c6_10740"/>
</dbReference>
<evidence type="ECO:0000256" key="3">
    <source>
        <dbReference type="SAM" id="MobiDB-lite"/>
    </source>
</evidence>
<comment type="subcellular location">
    <subcellularLocation>
        <location evidence="1">Nucleus</location>
    </subcellularLocation>
</comment>
<feature type="region of interest" description="Disordered" evidence="3">
    <location>
        <begin position="213"/>
        <end position="238"/>
    </location>
</feature>
<feature type="compositionally biased region" description="Polar residues" evidence="3">
    <location>
        <begin position="85"/>
        <end position="94"/>
    </location>
</feature>
<accession>A9SSG2</accession>
<feature type="region of interest" description="Disordered" evidence="3">
    <location>
        <begin position="85"/>
        <end position="113"/>
    </location>
</feature>
<dbReference type="InterPro" id="IPR051358">
    <property type="entry name" value="TF_AMS/ICE1/BHLH6-like"/>
</dbReference>
<reference evidence="4 5" key="2">
    <citation type="journal article" date="2018" name="Plant J.">
        <title>The Physcomitrella patens chromosome-scale assembly reveals moss genome structure and evolution.</title>
        <authorList>
            <person name="Lang D."/>
            <person name="Ullrich K.K."/>
            <person name="Murat F."/>
            <person name="Fuchs J."/>
            <person name="Jenkins J."/>
            <person name="Haas F.B."/>
            <person name="Piednoel M."/>
            <person name="Gundlach H."/>
            <person name="Van Bel M."/>
            <person name="Meyberg R."/>
            <person name="Vives C."/>
            <person name="Morata J."/>
            <person name="Symeonidi A."/>
            <person name="Hiss M."/>
            <person name="Muchero W."/>
            <person name="Kamisugi Y."/>
            <person name="Saleh O."/>
            <person name="Blanc G."/>
            <person name="Decker E.L."/>
            <person name="van Gessel N."/>
            <person name="Grimwood J."/>
            <person name="Hayes R.D."/>
            <person name="Graham S.W."/>
            <person name="Gunter L.E."/>
            <person name="McDaniel S.F."/>
            <person name="Hoernstein S.N.W."/>
            <person name="Larsson A."/>
            <person name="Li F.W."/>
            <person name="Perroud P.F."/>
            <person name="Phillips J."/>
            <person name="Ranjan P."/>
            <person name="Rokshar D.S."/>
            <person name="Rothfels C.J."/>
            <person name="Schneider L."/>
            <person name="Shu S."/>
            <person name="Stevenson D.W."/>
            <person name="Thummler F."/>
            <person name="Tillich M."/>
            <person name="Villarreal Aguilar J.C."/>
            <person name="Widiez T."/>
            <person name="Wong G.K."/>
            <person name="Wymore A."/>
            <person name="Zhang Y."/>
            <person name="Zimmer A.D."/>
            <person name="Quatrano R.S."/>
            <person name="Mayer K.F.X."/>
            <person name="Goodstein D."/>
            <person name="Casacuberta J.M."/>
            <person name="Vandepoele K."/>
            <person name="Reski R."/>
            <person name="Cuming A.C."/>
            <person name="Tuskan G.A."/>
            <person name="Maumus F."/>
            <person name="Salse J."/>
            <person name="Schmutz J."/>
            <person name="Rensing S.A."/>
        </authorList>
    </citation>
    <scope>NUCLEOTIDE SEQUENCE [LARGE SCALE GENOMIC DNA]</scope>
    <source>
        <strain evidence="4 5">cv. Gransden 2004</strain>
    </source>
</reference>
<evidence type="ECO:0000313" key="4">
    <source>
        <dbReference type="EnsemblPlants" id="Pp3c6_10740V3.5"/>
    </source>
</evidence>
<dbReference type="AlphaFoldDB" id="A9SSG2"/>
<evidence type="ECO:0000256" key="1">
    <source>
        <dbReference type="ARBA" id="ARBA00004123"/>
    </source>
</evidence>
<dbReference type="GO" id="GO:0005634">
    <property type="term" value="C:nucleus"/>
    <property type="evidence" value="ECO:0007669"/>
    <property type="project" value="UniProtKB-SubCell"/>
</dbReference>
<evidence type="ECO:0000313" key="5">
    <source>
        <dbReference type="Proteomes" id="UP000006727"/>
    </source>
</evidence>
<dbReference type="EnsemblPlants" id="Pp3c6_10740V3.5">
    <property type="protein sequence ID" value="Pp3c6_10740V3.5"/>
    <property type="gene ID" value="Pp3c6_10740"/>
</dbReference>
<dbReference type="GeneID" id="112283402"/>
<dbReference type="PANTHER" id="PTHR31945:SF11">
    <property type="entry name" value="TRANSCRIPTION FACTOR ABORTED MICROSPORES"/>
    <property type="match status" value="1"/>
</dbReference>
<keyword evidence="5" id="KW-1185">Reference proteome</keyword>
<evidence type="ECO:0008006" key="6">
    <source>
        <dbReference type="Google" id="ProtNLM"/>
    </source>
</evidence>
<organism evidence="4 5">
    <name type="scientific">Physcomitrium patens</name>
    <name type="common">Spreading-leaved earth moss</name>
    <name type="synonym">Physcomitrella patens</name>
    <dbReference type="NCBI Taxonomy" id="3218"/>
    <lineage>
        <taxon>Eukaryota</taxon>
        <taxon>Viridiplantae</taxon>
        <taxon>Streptophyta</taxon>
        <taxon>Embryophyta</taxon>
        <taxon>Bryophyta</taxon>
        <taxon>Bryophytina</taxon>
        <taxon>Bryopsida</taxon>
        <taxon>Funariidae</taxon>
        <taxon>Funariales</taxon>
        <taxon>Funariaceae</taxon>
        <taxon>Physcomitrium</taxon>
    </lineage>
</organism>
<dbReference type="EnsemblPlants" id="Pp3c6_10740V3.7">
    <property type="protein sequence ID" value="Pp3c6_10740V3.7"/>
    <property type="gene ID" value="Pp3c6_10740"/>
</dbReference>
<reference evidence="4 5" key="1">
    <citation type="journal article" date="2008" name="Science">
        <title>The Physcomitrella genome reveals evolutionary insights into the conquest of land by plants.</title>
        <authorList>
            <person name="Rensing S."/>
            <person name="Lang D."/>
            <person name="Zimmer A."/>
            <person name="Terry A."/>
            <person name="Salamov A."/>
            <person name="Shapiro H."/>
            <person name="Nishiyama T."/>
            <person name="Perroud P.-F."/>
            <person name="Lindquist E."/>
            <person name="Kamisugi Y."/>
            <person name="Tanahashi T."/>
            <person name="Sakakibara K."/>
            <person name="Fujita T."/>
            <person name="Oishi K."/>
            <person name="Shin-I T."/>
            <person name="Kuroki Y."/>
            <person name="Toyoda A."/>
            <person name="Suzuki Y."/>
            <person name="Hashimoto A."/>
            <person name="Yamaguchi K."/>
            <person name="Sugano A."/>
            <person name="Kohara Y."/>
            <person name="Fujiyama A."/>
            <person name="Anterola A."/>
            <person name="Aoki S."/>
            <person name="Ashton N."/>
            <person name="Barbazuk W.B."/>
            <person name="Barker E."/>
            <person name="Bennetzen J."/>
            <person name="Bezanilla M."/>
            <person name="Blankenship R."/>
            <person name="Cho S.H."/>
            <person name="Dutcher S."/>
            <person name="Estelle M."/>
            <person name="Fawcett J.A."/>
            <person name="Gundlach H."/>
            <person name="Hanada K."/>
            <person name="Heyl A."/>
            <person name="Hicks K.A."/>
            <person name="Hugh J."/>
            <person name="Lohr M."/>
            <person name="Mayer K."/>
            <person name="Melkozernov A."/>
            <person name="Murata T."/>
            <person name="Nelson D."/>
            <person name="Pils B."/>
            <person name="Prigge M."/>
            <person name="Reiss B."/>
            <person name="Renner T."/>
            <person name="Rombauts S."/>
            <person name="Rushton P."/>
            <person name="Sanderfoot A."/>
            <person name="Schween G."/>
            <person name="Shiu S.-H."/>
            <person name="Stueber K."/>
            <person name="Theodoulou F.L."/>
            <person name="Tu H."/>
            <person name="Van de Peer Y."/>
            <person name="Verrier P.J."/>
            <person name="Waters E."/>
            <person name="Wood A."/>
            <person name="Yang L."/>
            <person name="Cove D."/>
            <person name="Cuming A."/>
            <person name="Hasebe M."/>
            <person name="Lucas S."/>
            <person name="Mishler D.B."/>
            <person name="Reski R."/>
            <person name="Grigoriev I."/>
            <person name="Quatrano R.S."/>
            <person name="Boore J.L."/>
        </authorList>
    </citation>
    <scope>NUCLEOTIDE SEQUENCE [LARGE SCALE GENOMIC DNA]</scope>
    <source>
        <strain evidence="4 5">cv. Gransden 2004</strain>
    </source>
</reference>
<feature type="region of interest" description="Disordered" evidence="3">
    <location>
        <begin position="1"/>
        <end position="53"/>
    </location>
</feature>
<dbReference type="EMBL" id="ABEU02000006">
    <property type="status" value="NOT_ANNOTATED_CDS"/>
    <property type="molecule type" value="Genomic_DNA"/>
</dbReference>
<dbReference type="PANTHER" id="PTHR31945">
    <property type="entry name" value="TRANSCRIPTION FACTOR SCREAM2-RELATED"/>
    <property type="match status" value="1"/>
</dbReference>
<reference evidence="4" key="3">
    <citation type="submission" date="2020-12" db="UniProtKB">
        <authorList>
            <consortium name="EnsemblPlants"/>
        </authorList>
    </citation>
    <scope>IDENTIFICATION</scope>
</reference>
<name>A9SSG2_PHYPA</name>